<reference evidence="1 2" key="1">
    <citation type="journal article" date="2017" name="BMC Genomics">
        <title>Comparative genomic and phylogenomic analyses of the Bifidobacteriaceae family.</title>
        <authorList>
            <person name="Lugli G.A."/>
            <person name="Milani C."/>
            <person name="Turroni F."/>
            <person name="Duranti S."/>
            <person name="Mancabelli L."/>
            <person name="Mangifesta M."/>
            <person name="Ferrario C."/>
            <person name="Modesto M."/>
            <person name="Mattarelli P."/>
            <person name="Jiri K."/>
            <person name="van Sinderen D."/>
            <person name="Ventura M."/>
        </authorList>
    </citation>
    <scope>NUCLEOTIDE SEQUENCE [LARGE SCALE GENOMIC DNA]</scope>
    <source>
        <strain evidence="1 2">DSM 100201</strain>
    </source>
</reference>
<evidence type="ECO:0000313" key="1">
    <source>
        <dbReference type="EMBL" id="OZG56591.1"/>
    </source>
</evidence>
<sequence>MHRTSTGRTPRCPYGAYVRPTSIQATARCSNDARIRHLSTGDTPRRLYGTRMRRTSTGDTLQCAFDARVRQTRSEPHASVRIRRMFVTNPHQGTRFSAYPASIYDKPASKGVLRCGFVTNVRQTRSWKPDPVRICRTHATRTSCTLTETHPSSPESFRRLVVCPDDLDVDHRRWGVFVRRYRRRWNAGRCRSTGDRVVVVTESGGKWQSGSEWCL</sequence>
<keyword evidence="2" id="KW-1185">Reference proteome</keyword>
<accession>A0A261FBR8</accession>
<gene>
    <name evidence="1" type="ORF">BTIS_1797</name>
</gene>
<organism evidence="1 2">
    <name type="scientific">Bifidobacterium tissieri</name>
    <dbReference type="NCBI Taxonomy" id="1630162"/>
    <lineage>
        <taxon>Bacteria</taxon>
        <taxon>Bacillati</taxon>
        <taxon>Actinomycetota</taxon>
        <taxon>Actinomycetes</taxon>
        <taxon>Bifidobacteriales</taxon>
        <taxon>Bifidobacteriaceae</taxon>
        <taxon>Bifidobacterium</taxon>
    </lineage>
</organism>
<protein>
    <submittedName>
        <fullName evidence="1">Uncharacterized protein</fullName>
    </submittedName>
</protein>
<dbReference type="Proteomes" id="UP000216444">
    <property type="component" value="Unassembled WGS sequence"/>
</dbReference>
<dbReference type="EMBL" id="MWWV01000015">
    <property type="protein sequence ID" value="OZG56591.1"/>
    <property type="molecule type" value="Genomic_DNA"/>
</dbReference>
<proteinExistence type="predicted"/>
<dbReference type="AlphaFoldDB" id="A0A261FBR8"/>
<name>A0A261FBR8_9BIFI</name>
<comment type="caution">
    <text evidence="1">The sequence shown here is derived from an EMBL/GenBank/DDBJ whole genome shotgun (WGS) entry which is preliminary data.</text>
</comment>
<evidence type="ECO:0000313" key="2">
    <source>
        <dbReference type="Proteomes" id="UP000216444"/>
    </source>
</evidence>